<dbReference type="Pfam" id="PF24850">
    <property type="entry name" value="CC_BshC"/>
    <property type="match status" value="1"/>
</dbReference>
<dbReference type="EC" id="6.-.-.-" evidence="2"/>
<feature type="domain" description="Bacillithiol biosynthesis BshC C-terminal coiled-coil" evidence="4">
    <location>
        <begin position="380"/>
        <end position="538"/>
    </location>
</feature>
<dbReference type="EMBL" id="JAKLWS010000021">
    <property type="protein sequence ID" value="MCG2589775.1"/>
    <property type="molecule type" value="Genomic_DNA"/>
</dbReference>
<dbReference type="InterPro" id="IPR011199">
    <property type="entry name" value="Bacillithiol_biosynth_BshC"/>
</dbReference>
<dbReference type="InterPro" id="IPR055399">
    <property type="entry name" value="CC_BshC"/>
</dbReference>
<dbReference type="Proteomes" id="UP001165366">
    <property type="component" value="Unassembled WGS sequence"/>
</dbReference>
<dbReference type="HAMAP" id="MF_01867">
    <property type="entry name" value="BshC"/>
    <property type="match status" value="1"/>
</dbReference>
<evidence type="ECO:0000259" key="3">
    <source>
        <dbReference type="Pfam" id="PF10079"/>
    </source>
</evidence>
<evidence type="ECO:0000313" key="5">
    <source>
        <dbReference type="EMBL" id="MCG2589775.1"/>
    </source>
</evidence>
<organism evidence="5 6">
    <name type="scientific">Rhodohalobacter sulfatireducens</name>
    <dbReference type="NCBI Taxonomy" id="2911366"/>
    <lineage>
        <taxon>Bacteria</taxon>
        <taxon>Pseudomonadati</taxon>
        <taxon>Balneolota</taxon>
        <taxon>Balneolia</taxon>
        <taxon>Balneolales</taxon>
        <taxon>Balneolaceae</taxon>
        <taxon>Rhodohalobacter</taxon>
    </lineage>
</organism>
<evidence type="ECO:0000256" key="1">
    <source>
        <dbReference type="ARBA" id="ARBA00022598"/>
    </source>
</evidence>
<sequence length="539" mass="62349">MDISELPFLNLPFNKLFQDYIKNPQKLSPFFQTNPLSEEDINKAFDSFLFKANRKKTVSLLKNFNNKFGAGKKTLQSIEKLADEKTVAVVTGQQLTLFGGPLFTIYKIISAIHYAKKWEEEYNHPCIPVFWLADEDHDYEEISTLGFPQNDDHKKISLPKKSEIDKRVAEIELNSNFKAFKQEVIESQFDTDFTDRLWRKLDNYYKTGNTIGKAFGSLVLELFEDYGLILAGSADDEVKKHLSSILTKSVGNVSKQFESLQTKTDELISVGYHGQVHLQPSNIFWIDDRGNRTKLSYEDDLWITDGDGRSWSSSELIDEIKDQPERFSPNVFLRPVMQNALLPVIAYIAGPGEISYHAQMKDFFEDFEQTMPVIMPRFSMTLIESGIDRIFEKLPFDFSAYNDRIEDLESQFIEQSDSPDIEAIFEPWKAAIDEISEEPTEQIKEIDPTLEGTSEKAKATFFSELDKLKGKVYRSVKDQEKTQLNRIRKIKANLFPNNNLQEREVAFIYFMNKYGLSIWDDLLVKLKDQQPDTHKVIRL</sequence>
<proteinExistence type="inferred from homology"/>
<dbReference type="NCBIfam" id="TIGR03998">
    <property type="entry name" value="thiol_BshC"/>
    <property type="match status" value="1"/>
</dbReference>
<dbReference type="RefSeq" id="WP_237855134.1">
    <property type="nucleotide sequence ID" value="NZ_JAKLWS010000021.1"/>
</dbReference>
<comment type="similarity">
    <text evidence="2">Belongs to the BshC family.</text>
</comment>
<dbReference type="InterPro" id="IPR055398">
    <property type="entry name" value="Rossmann-like_BshC"/>
</dbReference>
<keyword evidence="1 2" id="KW-0436">Ligase</keyword>
<keyword evidence="6" id="KW-1185">Reference proteome</keyword>
<accession>A0ABS9KG09</accession>
<evidence type="ECO:0000313" key="6">
    <source>
        <dbReference type="Proteomes" id="UP001165366"/>
    </source>
</evidence>
<evidence type="ECO:0000256" key="2">
    <source>
        <dbReference type="HAMAP-Rule" id="MF_01867"/>
    </source>
</evidence>
<gene>
    <name evidence="2 5" type="primary">bshC</name>
    <name evidence="5" type="ORF">L6773_14435</name>
</gene>
<name>A0ABS9KG09_9BACT</name>
<dbReference type="PIRSF" id="PIRSF012535">
    <property type="entry name" value="UCP012535"/>
    <property type="match status" value="1"/>
</dbReference>
<dbReference type="Pfam" id="PF10079">
    <property type="entry name" value="Rossmann-like_BshC"/>
    <property type="match status" value="1"/>
</dbReference>
<evidence type="ECO:0000259" key="4">
    <source>
        <dbReference type="Pfam" id="PF24850"/>
    </source>
</evidence>
<comment type="caution">
    <text evidence="5">The sequence shown here is derived from an EMBL/GenBank/DDBJ whole genome shotgun (WGS) entry which is preliminary data.</text>
</comment>
<reference evidence="5" key="2">
    <citation type="submission" date="2024-05" db="EMBL/GenBank/DDBJ databases">
        <title>Rhodohalobacter halophilus gen. nov., sp. nov., a moderately halophilic member of the family Balneolaceae.</title>
        <authorList>
            <person name="Xia J."/>
        </authorList>
    </citation>
    <scope>NUCLEOTIDE SEQUENCE</scope>
    <source>
        <strain evidence="5">WB101</strain>
    </source>
</reference>
<protein>
    <recommendedName>
        <fullName evidence="2">Putative cysteine ligase BshC</fullName>
        <ecNumber evidence="2">6.-.-.-</ecNumber>
    </recommendedName>
</protein>
<reference evidence="5" key="1">
    <citation type="submission" date="2022-01" db="EMBL/GenBank/DDBJ databases">
        <authorList>
            <person name="Wang Y."/>
        </authorList>
    </citation>
    <scope>NUCLEOTIDE SEQUENCE</scope>
    <source>
        <strain evidence="5">WB101</strain>
    </source>
</reference>
<feature type="domain" description="Bacillithiol biosynthesis BshC N-terminal Rossmann-like" evidence="3">
    <location>
        <begin position="1"/>
        <end position="377"/>
    </location>
</feature>